<keyword evidence="6" id="KW-0833">Ubl conjugation pathway</keyword>
<evidence type="ECO:0000256" key="11">
    <source>
        <dbReference type="SAM" id="MobiDB-lite"/>
    </source>
</evidence>
<keyword evidence="9 12" id="KW-0472">Membrane</keyword>
<gene>
    <name evidence="15" type="ORF">WH47_10304</name>
</gene>
<evidence type="ECO:0000256" key="3">
    <source>
        <dbReference type="ARBA" id="ARBA00022692"/>
    </source>
</evidence>
<evidence type="ECO:0000259" key="13">
    <source>
        <dbReference type="PROSITE" id="PS50089"/>
    </source>
</evidence>
<evidence type="ECO:0000313" key="16">
    <source>
        <dbReference type="Proteomes" id="UP000053825"/>
    </source>
</evidence>
<dbReference type="CDD" id="cd16699">
    <property type="entry name" value="RING_CH-C4HC3_MARCH2-like"/>
    <property type="match status" value="1"/>
</dbReference>
<dbReference type="GO" id="GO:0016567">
    <property type="term" value="P:protein ubiquitination"/>
    <property type="evidence" value="ECO:0007669"/>
    <property type="project" value="TreeGrafter"/>
</dbReference>
<dbReference type="GO" id="GO:0016020">
    <property type="term" value="C:membrane"/>
    <property type="evidence" value="ECO:0007669"/>
    <property type="project" value="UniProtKB-SubCell"/>
</dbReference>
<sequence>MEFQQSSAMTAVSGDAVTTDTPKISSSPLYRRNMTPDKRSSGSILCRICHEDEGKEELIDPCECSGTLGLIHTSCLEKWLSTSNTDRCEICKYSFVIQRKNKPLSQSFRQWWKTRSVYGPQGITGDVICLIVLTPLCIAATYLCGIGAFAYIRFRFWESTGLAVLCCMLIITYCLWLIVTIRFHFKSWQRWRRRNQNVKLMVKHKSGRILSRELQIKSFWDVGQDSNNNNSVHSNRFTAWFLTSFNNSDDHYSQPWQQQTTIV</sequence>
<evidence type="ECO:0000259" key="14">
    <source>
        <dbReference type="PROSITE" id="PS51292"/>
    </source>
</evidence>
<dbReference type="OrthoDB" id="273089at2759"/>
<dbReference type="PANTHER" id="PTHR46065">
    <property type="entry name" value="E3 UBIQUITIN-PROTEIN LIGASE MARCH 2/3 FAMILY MEMBER"/>
    <property type="match status" value="1"/>
</dbReference>
<keyword evidence="16" id="KW-1185">Reference proteome</keyword>
<dbReference type="GO" id="GO:0008270">
    <property type="term" value="F:zinc ion binding"/>
    <property type="evidence" value="ECO:0007669"/>
    <property type="project" value="UniProtKB-KW"/>
</dbReference>
<dbReference type="EMBL" id="KQ414657">
    <property type="protein sequence ID" value="KOC65842.1"/>
    <property type="molecule type" value="Genomic_DNA"/>
</dbReference>
<name>A0A0L7R4P8_9HYME</name>
<dbReference type="InterPro" id="IPR013083">
    <property type="entry name" value="Znf_RING/FYVE/PHD"/>
</dbReference>
<dbReference type="Proteomes" id="UP000053825">
    <property type="component" value="Unassembled WGS sequence"/>
</dbReference>
<dbReference type="InterPro" id="IPR011016">
    <property type="entry name" value="Znf_RING-CH"/>
</dbReference>
<organism evidence="15 16">
    <name type="scientific">Habropoda laboriosa</name>
    <dbReference type="NCBI Taxonomy" id="597456"/>
    <lineage>
        <taxon>Eukaryota</taxon>
        <taxon>Metazoa</taxon>
        <taxon>Ecdysozoa</taxon>
        <taxon>Arthropoda</taxon>
        <taxon>Hexapoda</taxon>
        <taxon>Insecta</taxon>
        <taxon>Pterygota</taxon>
        <taxon>Neoptera</taxon>
        <taxon>Endopterygota</taxon>
        <taxon>Hymenoptera</taxon>
        <taxon>Apocrita</taxon>
        <taxon>Aculeata</taxon>
        <taxon>Apoidea</taxon>
        <taxon>Anthophila</taxon>
        <taxon>Apidae</taxon>
        <taxon>Habropoda</taxon>
    </lineage>
</organism>
<feature type="domain" description="RING-type" evidence="13">
    <location>
        <begin position="46"/>
        <end position="92"/>
    </location>
</feature>
<proteinExistence type="predicted"/>
<dbReference type="Pfam" id="PF12906">
    <property type="entry name" value="RINGv"/>
    <property type="match status" value="1"/>
</dbReference>
<evidence type="ECO:0000256" key="7">
    <source>
        <dbReference type="ARBA" id="ARBA00022833"/>
    </source>
</evidence>
<feature type="transmembrane region" description="Helical" evidence="12">
    <location>
        <begin position="162"/>
        <end position="185"/>
    </location>
</feature>
<dbReference type="SUPFAM" id="SSF57850">
    <property type="entry name" value="RING/U-box"/>
    <property type="match status" value="1"/>
</dbReference>
<evidence type="ECO:0000313" key="15">
    <source>
        <dbReference type="EMBL" id="KOC65842.1"/>
    </source>
</evidence>
<evidence type="ECO:0000256" key="9">
    <source>
        <dbReference type="ARBA" id="ARBA00023136"/>
    </source>
</evidence>
<feature type="transmembrane region" description="Helical" evidence="12">
    <location>
        <begin position="127"/>
        <end position="150"/>
    </location>
</feature>
<comment type="subcellular location">
    <subcellularLocation>
        <location evidence="1">Membrane</location>
        <topology evidence="1">Multi-pass membrane protein</topology>
    </subcellularLocation>
</comment>
<dbReference type="InterPro" id="IPR001841">
    <property type="entry name" value="Znf_RING"/>
</dbReference>
<keyword evidence="3 12" id="KW-0812">Transmembrane</keyword>
<evidence type="ECO:0000256" key="6">
    <source>
        <dbReference type="ARBA" id="ARBA00022786"/>
    </source>
</evidence>
<evidence type="ECO:0000256" key="1">
    <source>
        <dbReference type="ARBA" id="ARBA00004141"/>
    </source>
</evidence>
<dbReference type="STRING" id="597456.A0A0L7R4P8"/>
<dbReference type="SMART" id="SM00744">
    <property type="entry name" value="RINGv"/>
    <property type="match status" value="1"/>
</dbReference>
<dbReference type="PANTHER" id="PTHR46065:SF3">
    <property type="entry name" value="FI20425P1"/>
    <property type="match status" value="1"/>
</dbReference>
<evidence type="ECO:0000256" key="4">
    <source>
        <dbReference type="ARBA" id="ARBA00022723"/>
    </source>
</evidence>
<evidence type="ECO:0000256" key="10">
    <source>
        <dbReference type="PROSITE-ProRule" id="PRU00175"/>
    </source>
</evidence>
<protein>
    <submittedName>
        <fullName evidence="15">E3 ubiquitin-protein ligase MARCH3</fullName>
    </submittedName>
</protein>
<keyword evidence="8 12" id="KW-1133">Transmembrane helix</keyword>
<evidence type="ECO:0000256" key="8">
    <source>
        <dbReference type="ARBA" id="ARBA00022989"/>
    </source>
</evidence>
<feature type="domain" description="RING-CH-type" evidence="14">
    <location>
        <begin position="38"/>
        <end position="98"/>
    </location>
</feature>
<dbReference type="PROSITE" id="PS51292">
    <property type="entry name" value="ZF_RING_CH"/>
    <property type="match status" value="1"/>
</dbReference>
<dbReference type="PROSITE" id="PS50089">
    <property type="entry name" value="ZF_RING_2"/>
    <property type="match status" value="1"/>
</dbReference>
<evidence type="ECO:0000256" key="5">
    <source>
        <dbReference type="ARBA" id="ARBA00022771"/>
    </source>
</evidence>
<reference evidence="15 16" key="1">
    <citation type="submission" date="2015-07" db="EMBL/GenBank/DDBJ databases">
        <title>The genome of Habropoda laboriosa.</title>
        <authorList>
            <person name="Pan H."/>
            <person name="Kapheim K."/>
        </authorList>
    </citation>
    <scope>NUCLEOTIDE SEQUENCE [LARGE SCALE GENOMIC DNA]</scope>
    <source>
        <strain evidence="15">0110345459</strain>
    </source>
</reference>
<dbReference type="Gene3D" id="3.30.40.10">
    <property type="entry name" value="Zinc/RING finger domain, C3HC4 (zinc finger)"/>
    <property type="match status" value="1"/>
</dbReference>
<keyword evidence="5 10" id="KW-0863">Zinc-finger</keyword>
<keyword evidence="4" id="KW-0479">Metal-binding</keyword>
<feature type="region of interest" description="Disordered" evidence="11">
    <location>
        <begin position="1"/>
        <end position="40"/>
    </location>
</feature>
<dbReference type="AlphaFoldDB" id="A0A0L7R4P8"/>
<dbReference type="GO" id="GO:0004842">
    <property type="term" value="F:ubiquitin-protein transferase activity"/>
    <property type="evidence" value="ECO:0007669"/>
    <property type="project" value="TreeGrafter"/>
</dbReference>
<keyword evidence="2" id="KW-0808">Transferase</keyword>
<evidence type="ECO:0000256" key="2">
    <source>
        <dbReference type="ARBA" id="ARBA00022679"/>
    </source>
</evidence>
<evidence type="ECO:0000256" key="12">
    <source>
        <dbReference type="SAM" id="Phobius"/>
    </source>
</evidence>
<feature type="compositionally biased region" description="Polar residues" evidence="11">
    <location>
        <begin position="1"/>
        <end position="28"/>
    </location>
</feature>
<accession>A0A0L7R4P8</accession>
<keyword evidence="7" id="KW-0862">Zinc</keyword>